<gene>
    <name evidence="1" type="ORF">QS748_14825</name>
</gene>
<sequence>MSNNEFTIIESREAAVHKWMYGKFKDDMTEEWMSVNADMMAELAYPVWEKFKGFQDIEACSSSLLEMRGQIYGVKGGRPRINGIIVTDEEYRIYQTLLDYSHSGDCSLDNICNALEAIGAKTYTVVNNRDMSITIRLDEKEIEKSSRILFGTDALPIAQGVELKLIAVSVAHSAMAMEDR</sequence>
<dbReference type="AlphaFoldDB" id="A0AA90SNR0"/>
<organism evidence="1 2">
    <name type="scientific">Candidatus Endonucleibacter bathymodioli</name>
    <dbReference type="NCBI Taxonomy" id="539814"/>
    <lineage>
        <taxon>Bacteria</taxon>
        <taxon>Pseudomonadati</taxon>
        <taxon>Pseudomonadota</taxon>
        <taxon>Gammaproteobacteria</taxon>
        <taxon>Oceanospirillales</taxon>
        <taxon>Endozoicomonadaceae</taxon>
        <taxon>Candidatus Endonucleibacter</taxon>
    </lineage>
</organism>
<reference evidence="1 2" key="1">
    <citation type="journal article" date="2023" name="bioRxiv">
        <title>An intranuclear bacterial parasite of deep-sea mussels expresses apoptosis inhibitors acquired from its host.</title>
        <authorList>
            <person name="Gonzalez Porras M.A."/>
            <person name="Assie A."/>
            <person name="Tietjen M."/>
            <person name="Violette M."/>
            <person name="Kleiner M."/>
            <person name="Gruber-Vodicka H."/>
            <person name="Dubilier N."/>
            <person name="Leisch N."/>
        </authorList>
    </citation>
    <scope>NUCLEOTIDE SEQUENCE [LARGE SCALE GENOMIC DNA]</scope>
    <source>
        <strain evidence="1">IAP13</strain>
    </source>
</reference>
<proteinExistence type="predicted"/>
<name>A0AA90SNR0_9GAMM</name>
<evidence type="ECO:0000313" key="1">
    <source>
        <dbReference type="EMBL" id="MDP0590386.1"/>
    </source>
</evidence>
<protein>
    <submittedName>
        <fullName evidence="1">Uncharacterized protein</fullName>
    </submittedName>
</protein>
<comment type="caution">
    <text evidence="1">The sequence shown here is derived from an EMBL/GenBank/DDBJ whole genome shotgun (WGS) entry which is preliminary data.</text>
</comment>
<evidence type="ECO:0000313" key="2">
    <source>
        <dbReference type="Proteomes" id="UP001178148"/>
    </source>
</evidence>
<dbReference type="Proteomes" id="UP001178148">
    <property type="component" value="Unassembled WGS sequence"/>
</dbReference>
<accession>A0AA90SNR0</accession>
<keyword evidence="2" id="KW-1185">Reference proteome</keyword>
<dbReference type="EMBL" id="JASXSV010000061">
    <property type="protein sequence ID" value="MDP0590386.1"/>
    <property type="molecule type" value="Genomic_DNA"/>
</dbReference>